<reference evidence="1 2" key="1">
    <citation type="submission" date="2020-05" db="EMBL/GenBank/DDBJ databases">
        <title>Aquincola sp. isolate from soil.</title>
        <authorList>
            <person name="Han J."/>
            <person name="Kim D.-U."/>
        </authorList>
    </citation>
    <scope>NUCLEOTIDE SEQUENCE [LARGE SCALE GENOMIC DNA]</scope>
    <source>
        <strain evidence="1 2">S2</strain>
    </source>
</reference>
<accession>A0ABX2ETS3</accession>
<evidence type="ECO:0000313" key="1">
    <source>
        <dbReference type="EMBL" id="NRF71890.1"/>
    </source>
</evidence>
<dbReference type="Proteomes" id="UP000737171">
    <property type="component" value="Unassembled WGS sequence"/>
</dbReference>
<sequence>MQAPARFLVIIDSDGASTAMLFTAARVRVAEFDAGTEEIAVMTTGLAPTRSAGAPEWDRALAGSTPTARAAAEVYELDV</sequence>
<organism evidence="1 2">
    <name type="scientific">Pseudaquabacterium terrae</name>
    <dbReference type="NCBI Taxonomy" id="2732868"/>
    <lineage>
        <taxon>Bacteria</taxon>
        <taxon>Pseudomonadati</taxon>
        <taxon>Pseudomonadota</taxon>
        <taxon>Betaproteobacteria</taxon>
        <taxon>Burkholderiales</taxon>
        <taxon>Sphaerotilaceae</taxon>
        <taxon>Pseudaquabacterium</taxon>
    </lineage>
</organism>
<dbReference type="RefSeq" id="WP_173134031.1">
    <property type="nucleotide sequence ID" value="NZ_JABRWJ010000015.1"/>
</dbReference>
<protein>
    <submittedName>
        <fullName evidence="1">Uncharacterized protein</fullName>
    </submittedName>
</protein>
<proteinExistence type="predicted"/>
<dbReference type="EMBL" id="JABRWJ010000015">
    <property type="protein sequence ID" value="NRF71890.1"/>
    <property type="molecule type" value="Genomic_DNA"/>
</dbReference>
<name>A0ABX2ETS3_9BURK</name>
<evidence type="ECO:0000313" key="2">
    <source>
        <dbReference type="Proteomes" id="UP000737171"/>
    </source>
</evidence>
<keyword evidence="2" id="KW-1185">Reference proteome</keyword>
<gene>
    <name evidence="1" type="ORF">HLB44_33380</name>
</gene>
<comment type="caution">
    <text evidence="1">The sequence shown here is derived from an EMBL/GenBank/DDBJ whole genome shotgun (WGS) entry which is preliminary data.</text>
</comment>